<dbReference type="AlphaFoldDB" id="A0A2V1D1T0"/>
<dbReference type="Pfam" id="PF20174">
    <property type="entry name" value="DUF6540"/>
    <property type="match status" value="1"/>
</dbReference>
<keyword evidence="3" id="KW-1185">Reference proteome</keyword>
<evidence type="ECO:0000256" key="1">
    <source>
        <dbReference type="SAM" id="MobiDB-lite"/>
    </source>
</evidence>
<name>A0A2V1D1T0_9PLEO</name>
<reference evidence="2 3" key="1">
    <citation type="journal article" date="2018" name="Sci. Rep.">
        <title>Comparative genomics provides insights into the lifestyle and reveals functional heterogeneity of dark septate endophytic fungi.</title>
        <authorList>
            <person name="Knapp D.G."/>
            <person name="Nemeth J.B."/>
            <person name="Barry K."/>
            <person name="Hainaut M."/>
            <person name="Henrissat B."/>
            <person name="Johnson J."/>
            <person name="Kuo A."/>
            <person name="Lim J.H.P."/>
            <person name="Lipzen A."/>
            <person name="Nolan M."/>
            <person name="Ohm R.A."/>
            <person name="Tamas L."/>
            <person name="Grigoriev I.V."/>
            <person name="Spatafora J.W."/>
            <person name="Nagy L.G."/>
            <person name="Kovacs G.M."/>
        </authorList>
    </citation>
    <scope>NUCLEOTIDE SEQUENCE [LARGE SCALE GENOMIC DNA]</scope>
    <source>
        <strain evidence="2 3">DSE2036</strain>
    </source>
</reference>
<protein>
    <submittedName>
        <fullName evidence="2">Uncharacterized protein</fullName>
    </submittedName>
</protein>
<proteinExistence type="predicted"/>
<gene>
    <name evidence="2" type="ORF">DM02DRAFT_702275</name>
</gene>
<dbReference type="STRING" id="97972.A0A2V1D1T0"/>
<organism evidence="2 3">
    <name type="scientific">Periconia macrospinosa</name>
    <dbReference type="NCBI Taxonomy" id="97972"/>
    <lineage>
        <taxon>Eukaryota</taxon>
        <taxon>Fungi</taxon>
        <taxon>Dikarya</taxon>
        <taxon>Ascomycota</taxon>
        <taxon>Pezizomycotina</taxon>
        <taxon>Dothideomycetes</taxon>
        <taxon>Pleosporomycetidae</taxon>
        <taxon>Pleosporales</taxon>
        <taxon>Massarineae</taxon>
        <taxon>Periconiaceae</taxon>
        <taxon>Periconia</taxon>
    </lineage>
</organism>
<feature type="compositionally biased region" description="Basic and acidic residues" evidence="1">
    <location>
        <begin position="84"/>
        <end position="95"/>
    </location>
</feature>
<dbReference type="OrthoDB" id="2999773at2759"/>
<dbReference type="EMBL" id="KZ805751">
    <property type="protein sequence ID" value="PVH91945.1"/>
    <property type="molecule type" value="Genomic_DNA"/>
</dbReference>
<dbReference type="InterPro" id="IPR046670">
    <property type="entry name" value="DUF6540"/>
</dbReference>
<accession>A0A2V1D1T0</accession>
<dbReference type="Proteomes" id="UP000244855">
    <property type="component" value="Unassembled WGS sequence"/>
</dbReference>
<sequence length="130" mass="14075">MIRTIYLAVFTNGPNPAHWGIWVPSGGKGELGKMIHTTGNPAVGFFLEFKRNYNLASTGTLHEVIPLGQVQDNFVSDGPVAMPETKDTTARDRLESTATTVPPPPKSANPFDPAAPNCVRTVLESVPRYI</sequence>
<evidence type="ECO:0000313" key="3">
    <source>
        <dbReference type="Proteomes" id="UP000244855"/>
    </source>
</evidence>
<evidence type="ECO:0000313" key="2">
    <source>
        <dbReference type="EMBL" id="PVH91945.1"/>
    </source>
</evidence>
<feature type="region of interest" description="Disordered" evidence="1">
    <location>
        <begin position="76"/>
        <end position="114"/>
    </location>
</feature>